<keyword evidence="11" id="KW-1185">Reference proteome</keyword>
<keyword evidence="7" id="KW-0238">DNA-binding</keyword>
<evidence type="ECO:0000256" key="3">
    <source>
        <dbReference type="ARBA" id="ARBA00022695"/>
    </source>
</evidence>
<dbReference type="Proteomes" id="UP001349343">
    <property type="component" value="Segment"/>
</dbReference>
<keyword evidence="6" id="KW-0239">DNA-directed DNA polymerase</keyword>
<dbReference type="Pfam" id="PF00136">
    <property type="entry name" value="DNA_pol_B"/>
    <property type="match status" value="1"/>
</dbReference>
<dbReference type="PROSITE" id="PS00116">
    <property type="entry name" value="DNA_POLYMERASE_B"/>
    <property type="match status" value="1"/>
</dbReference>
<name>A0ABZ0Z4Y4_9CAUD</name>
<comment type="catalytic activity">
    <reaction evidence="8">
        <text>DNA(n) + a 2'-deoxyribonucleoside 5'-triphosphate = DNA(n+1) + diphosphate</text>
        <dbReference type="Rhea" id="RHEA:22508"/>
        <dbReference type="Rhea" id="RHEA-COMP:17339"/>
        <dbReference type="Rhea" id="RHEA-COMP:17340"/>
        <dbReference type="ChEBI" id="CHEBI:33019"/>
        <dbReference type="ChEBI" id="CHEBI:61560"/>
        <dbReference type="ChEBI" id="CHEBI:173112"/>
        <dbReference type="EC" id="2.7.7.7"/>
    </reaction>
</comment>
<keyword evidence="3" id="KW-0548">Nucleotidyltransferase</keyword>
<dbReference type="EMBL" id="OR769222">
    <property type="protein sequence ID" value="WQJ53130.1"/>
    <property type="molecule type" value="Genomic_DNA"/>
</dbReference>
<dbReference type="PANTHER" id="PTHR10322">
    <property type="entry name" value="DNA POLYMERASE CATALYTIC SUBUNIT"/>
    <property type="match status" value="1"/>
</dbReference>
<evidence type="ECO:0000256" key="7">
    <source>
        <dbReference type="ARBA" id="ARBA00023125"/>
    </source>
</evidence>
<protein>
    <recommendedName>
        <fullName evidence="1">DNA-directed DNA polymerase</fullName>
        <ecNumber evidence="1">2.7.7.7</ecNumber>
    </recommendedName>
</protein>
<dbReference type="InterPro" id="IPR023211">
    <property type="entry name" value="DNA_pol_palm_dom_sf"/>
</dbReference>
<evidence type="ECO:0000256" key="4">
    <source>
        <dbReference type="ARBA" id="ARBA00022722"/>
    </source>
</evidence>
<keyword evidence="5" id="KW-0378">Hydrolase</keyword>
<evidence type="ECO:0000313" key="11">
    <source>
        <dbReference type="Proteomes" id="UP001349343"/>
    </source>
</evidence>
<organism evidence="10 11">
    <name type="scientific">phage Lak_Megaphage_RVC_JS4_GC31</name>
    <dbReference type="NCBI Taxonomy" id="3109228"/>
    <lineage>
        <taxon>Viruses</taxon>
        <taxon>Duplodnaviria</taxon>
        <taxon>Heunggongvirae</taxon>
        <taxon>Uroviricota</taxon>
        <taxon>Caudoviricetes</taxon>
        <taxon>Caudoviricetes code 15 clade</taxon>
    </lineage>
</organism>
<dbReference type="InterPro" id="IPR017964">
    <property type="entry name" value="DNA-dir_DNA_pol_B_CS"/>
</dbReference>
<sequence>MLKNLMAQYKFVQIENPETCPIEVLEKEVERLKNLGDFYETKQLALKKFINSVYGATASKYFIAHNTAVAESITLQGQDLNHYSENAVNAYFQGIFQADTELHKKLGITTEAAQAVSIAKGKTTETGLLEGDEFSYLEGNQSLTVAGDTDSIYVEFGRITNQLGIPEDQAAQFVVNLWNWGCGPYMKQKYEEYAKKYNCDRNIQELELEKIADTTILTSKKHYAMAECFKEPNIFLKPMEEVVYKGLEIVQGSTPPFARECQKDFTRYVLEWFQTHKERMPYEDIISRIKQYKQEFLLKAPDEISKGSSIGDYNKFILDDKNKFDTGPHCPIQVKASGIANYILNQPKNKKYKVKYNPIKTADKVKWYYTKDLVYDCFAFLPGAFPIEYAPAIDYDKQFEKMVLEPCNRIIAILGYTTLTSNLCYTAALW</sequence>
<keyword evidence="4" id="KW-0540">Nuclease</keyword>
<dbReference type="SUPFAM" id="SSF56672">
    <property type="entry name" value="DNA/RNA polymerases"/>
    <property type="match status" value="1"/>
</dbReference>
<evidence type="ECO:0000256" key="8">
    <source>
        <dbReference type="ARBA" id="ARBA00049244"/>
    </source>
</evidence>
<evidence type="ECO:0000259" key="9">
    <source>
        <dbReference type="Pfam" id="PF00136"/>
    </source>
</evidence>
<dbReference type="InterPro" id="IPR043502">
    <property type="entry name" value="DNA/RNA_pol_sf"/>
</dbReference>
<dbReference type="EC" id="2.7.7.7" evidence="1"/>
<dbReference type="Gene3D" id="3.40.1820.10">
    <property type="entry name" value="DnaQ-like 3'-5' exonuclease"/>
    <property type="match status" value="1"/>
</dbReference>
<dbReference type="InterPro" id="IPR006134">
    <property type="entry name" value="DNA-dir_DNA_pol_B_multi_dom"/>
</dbReference>
<evidence type="ECO:0000313" key="10">
    <source>
        <dbReference type="EMBL" id="WQJ53130.1"/>
    </source>
</evidence>
<accession>A0ABZ0Z4Y4</accession>
<dbReference type="Gene3D" id="3.90.1600.10">
    <property type="entry name" value="Palm domain of DNA polymerase"/>
    <property type="match status" value="1"/>
</dbReference>
<dbReference type="InterPro" id="IPR050240">
    <property type="entry name" value="DNA_pol_type-B"/>
</dbReference>
<reference evidence="10 11" key="1">
    <citation type="submission" date="2023-11" db="EMBL/GenBank/DDBJ databases">
        <authorList>
            <person name="Cook R."/>
            <person name="Crisci M."/>
            <person name="Pye H."/>
            <person name="Adriaenssens E."/>
            <person name="Santini J."/>
        </authorList>
    </citation>
    <scope>NUCLEOTIDE SEQUENCE [LARGE SCALE GENOMIC DNA]</scope>
    <source>
        <strain evidence="10">Lak_Megaphage_RVC_JS4_GC31</strain>
    </source>
</reference>
<evidence type="ECO:0000256" key="5">
    <source>
        <dbReference type="ARBA" id="ARBA00022801"/>
    </source>
</evidence>
<dbReference type="Gene3D" id="1.20.1280.300">
    <property type="match status" value="1"/>
</dbReference>
<evidence type="ECO:0000256" key="6">
    <source>
        <dbReference type="ARBA" id="ARBA00022932"/>
    </source>
</evidence>
<proteinExistence type="predicted"/>
<dbReference type="PANTHER" id="PTHR10322:SF23">
    <property type="entry name" value="DNA POLYMERASE DELTA CATALYTIC SUBUNIT"/>
    <property type="match status" value="1"/>
</dbReference>
<evidence type="ECO:0000256" key="1">
    <source>
        <dbReference type="ARBA" id="ARBA00012417"/>
    </source>
</evidence>
<evidence type="ECO:0000256" key="2">
    <source>
        <dbReference type="ARBA" id="ARBA00022679"/>
    </source>
</evidence>
<feature type="domain" description="DNA-directed DNA polymerase family B multifunctional" evidence="9">
    <location>
        <begin position="37"/>
        <end position="159"/>
    </location>
</feature>
<keyword evidence="2" id="KW-0808">Transferase</keyword>